<accession>A0ABN3AQ40</accession>
<dbReference type="InterPro" id="IPR001874">
    <property type="entry name" value="DHquinase_II"/>
</dbReference>
<dbReference type="SUPFAM" id="SSF52304">
    <property type="entry name" value="Type II 3-dehydroquinate dehydratase"/>
    <property type="match status" value="1"/>
</dbReference>
<dbReference type="PROSITE" id="PS01029">
    <property type="entry name" value="DEHYDROQUINASE_II"/>
    <property type="match status" value="1"/>
</dbReference>
<dbReference type="PANTHER" id="PTHR21272:SF3">
    <property type="entry name" value="CATABOLIC 3-DEHYDROQUINASE"/>
    <property type="match status" value="1"/>
</dbReference>
<comment type="subunit">
    <text evidence="4 8">Homododecamer.</text>
</comment>
<feature type="binding site" evidence="8">
    <location>
        <position position="82"/>
    </location>
    <ligand>
        <name>substrate</name>
    </ligand>
</feature>
<keyword evidence="6 8" id="KW-0057">Aromatic amino acid biosynthesis</keyword>
<dbReference type="EMBL" id="BAAAQT010000005">
    <property type="protein sequence ID" value="GAA2173394.1"/>
    <property type="molecule type" value="Genomic_DNA"/>
</dbReference>
<feature type="site" description="Transition state stabilizer" evidence="8">
    <location>
        <position position="17"/>
    </location>
</feature>
<proteinExistence type="inferred from homology"/>
<evidence type="ECO:0000256" key="2">
    <source>
        <dbReference type="ARBA" id="ARBA00004902"/>
    </source>
</evidence>
<evidence type="ECO:0000256" key="4">
    <source>
        <dbReference type="ARBA" id="ARBA00011193"/>
    </source>
</evidence>
<keyword evidence="10" id="KW-1185">Reference proteome</keyword>
<evidence type="ECO:0000256" key="6">
    <source>
        <dbReference type="ARBA" id="ARBA00023141"/>
    </source>
</evidence>
<dbReference type="PANTHER" id="PTHR21272">
    <property type="entry name" value="CATABOLIC 3-DEHYDROQUINASE"/>
    <property type="match status" value="1"/>
</dbReference>
<feature type="active site" description="Proton acceptor" evidence="8">
    <location>
        <position position="22"/>
    </location>
</feature>
<feature type="binding site" evidence="8">
    <location>
        <position position="75"/>
    </location>
    <ligand>
        <name>substrate</name>
    </ligand>
</feature>
<dbReference type="InterPro" id="IPR036441">
    <property type="entry name" value="DHquinase_II_sf"/>
</dbReference>
<sequence length="140" mass="14902">MRILVLNGPNLGRLGSREPEVYGSAGLDEVERVVAATGVEVDLRQTDDEAELVRWIHEAVDTSTPVVLNPAAFTHYSYALRDACALVTGAGIPLVEVHITNPHAREAFRHTSTISAVATGVVAGFGIDGYRLAALAILAR</sequence>
<comment type="catalytic activity">
    <reaction evidence="1 8">
        <text>3-dehydroquinate = 3-dehydroshikimate + H2O</text>
        <dbReference type="Rhea" id="RHEA:21096"/>
        <dbReference type="ChEBI" id="CHEBI:15377"/>
        <dbReference type="ChEBI" id="CHEBI:16630"/>
        <dbReference type="ChEBI" id="CHEBI:32364"/>
        <dbReference type="EC" id="4.2.1.10"/>
    </reaction>
</comment>
<dbReference type="NCBIfam" id="NF003807">
    <property type="entry name" value="PRK05395.1-4"/>
    <property type="match status" value="1"/>
</dbReference>
<feature type="binding site" evidence="8">
    <location>
        <begin position="99"/>
        <end position="100"/>
    </location>
    <ligand>
        <name>substrate</name>
    </ligand>
</feature>
<evidence type="ECO:0000256" key="3">
    <source>
        <dbReference type="ARBA" id="ARBA00011037"/>
    </source>
</evidence>
<organism evidence="9 10">
    <name type="scientific">Agrococcus versicolor</name>
    <dbReference type="NCBI Taxonomy" id="501482"/>
    <lineage>
        <taxon>Bacteria</taxon>
        <taxon>Bacillati</taxon>
        <taxon>Actinomycetota</taxon>
        <taxon>Actinomycetes</taxon>
        <taxon>Micrococcales</taxon>
        <taxon>Microbacteriaceae</taxon>
        <taxon>Agrococcus</taxon>
    </lineage>
</organism>
<dbReference type="PIRSF" id="PIRSF001399">
    <property type="entry name" value="DHquinase_II"/>
    <property type="match status" value="1"/>
</dbReference>
<comment type="caution">
    <text evidence="9">The sequence shown here is derived from an EMBL/GenBank/DDBJ whole genome shotgun (WGS) entry which is preliminary data.</text>
</comment>
<dbReference type="NCBIfam" id="NF003805">
    <property type="entry name" value="PRK05395.1-2"/>
    <property type="match status" value="1"/>
</dbReference>
<dbReference type="Proteomes" id="UP001501599">
    <property type="component" value="Unassembled WGS sequence"/>
</dbReference>
<reference evidence="9 10" key="1">
    <citation type="journal article" date="2019" name="Int. J. Syst. Evol. Microbiol.">
        <title>The Global Catalogue of Microorganisms (GCM) 10K type strain sequencing project: providing services to taxonomists for standard genome sequencing and annotation.</title>
        <authorList>
            <consortium name="The Broad Institute Genomics Platform"/>
            <consortium name="The Broad Institute Genome Sequencing Center for Infectious Disease"/>
            <person name="Wu L."/>
            <person name="Ma J."/>
        </authorList>
    </citation>
    <scope>NUCLEOTIDE SEQUENCE [LARGE SCALE GENOMIC DNA]</scope>
    <source>
        <strain evidence="9 10">JCM 16026</strain>
    </source>
</reference>
<dbReference type="RefSeq" id="WP_344342332.1">
    <property type="nucleotide sequence ID" value="NZ_BAAAQT010000005.1"/>
</dbReference>
<keyword evidence="8" id="KW-0028">Amino-acid biosynthesis</keyword>
<evidence type="ECO:0000313" key="10">
    <source>
        <dbReference type="Proteomes" id="UP001501599"/>
    </source>
</evidence>
<dbReference type="EC" id="4.2.1.10" evidence="5 8"/>
<protein>
    <recommendedName>
        <fullName evidence="5 8">3-dehydroquinate dehydratase</fullName>
        <shortName evidence="8">3-dehydroquinase</shortName>
        <ecNumber evidence="5 8">4.2.1.10</ecNumber>
    </recommendedName>
    <alternativeName>
        <fullName evidence="8">Type II DHQase</fullName>
    </alternativeName>
</protein>
<evidence type="ECO:0000256" key="8">
    <source>
        <dbReference type="HAMAP-Rule" id="MF_00169"/>
    </source>
</evidence>
<evidence type="ECO:0000256" key="5">
    <source>
        <dbReference type="ARBA" id="ARBA00012060"/>
    </source>
</evidence>
<dbReference type="CDD" id="cd00466">
    <property type="entry name" value="DHQase_II"/>
    <property type="match status" value="1"/>
</dbReference>
<feature type="binding site" evidence="8">
    <location>
        <position position="109"/>
    </location>
    <ligand>
        <name>substrate</name>
    </ligand>
</feature>
<feature type="active site" description="Proton donor" evidence="8">
    <location>
        <position position="98"/>
    </location>
</feature>
<dbReference type="Pfam" id="PF01220">
    <property type="entry name" value="DHquinase_II"/>
    <property type="match status" value="1"/>
</dbReference>
<keyword evidence="7 8" id="KW-0456">Lyase</keyword>
<dbReference type="InterPro" id="IPR018509">
    <property type="entry name" value="DHquinase_II_CS"/>
</dbReference>
<feature type="binding site" evidence="8">
    <location>
        <position position="69"/>
    </location>
    <ligand>
        <name>substrate</name>
    </ligand>
</feature>
<gene>
    <name evidence="8 9" type="primary">aroQ</name>
    <name evidence="9" type="ORF">GCM10009846_15240</name>
</gene>
<evidence type="ECO:0000256" key="7">
    <source>
        <dbReference type="ARBA" id="ARBA00023239"/>
    </source>
</evidence>
<comment type="pathway">
    <text evidence="2 8">Metabolic intermediate biosynthesis; chorismate biosynthesis; chorismate from D-erythrose 4-phosphate and phosphoenolpyruvate: step 3/7.</text>
</comment>
<comment type="similarity">
    <text evidence="3 8">Belongs to the type-II 3-dehydroquinase family.</text>
</comment>
<evidence type="ECO:0000256" key="1">
    <source>
        <dbReference type="ARBA" id="ARBA00001864"/>
    </source>
</evidence>
<dbReference type="HAMAP" id="MF_00169">
    <property type="entry name" value="AroQ"/>
    <property type="match status" value="1"/>
</dbReference>
<dbReference type="Gene3D" id="3.40.50.9100">
    <property type="entry name" value="Dehydroquinase, class II"/>
    <property type="match status" value="1"/>
</dbReference>
<evidence type="ECO:0000313" key="9">
    <source>
        <dbReference type="EMBL" id="GAA2173394.1"/>
    </source>
</evidence>
<comment type="function">
    <text evidence="8">Catalyzes a trans-dehydration via an enolate intermediate.</text>
</comment>
<name>A0ABN3AQ40_9MICO</name>